<gene>
    <name evidence="1" type="ORF">LCGC14_3158700</name>
</gene>
<accession>A0A0F8WFY1</accession>
<evidence type="ECO:0000313" key="1">
    <source>
        <dbReference type="EMBL" id="KKK47090.1"/>
    </source>
</evidence>
<dbReference type="EMBL" id="LAZR01069755">
    <property type="protein sequence ID" value="KKK47090.1"/>
    <property type="molecule type" value="Genomic_DNA"/>
</dbReference>
<proteinExistence type="predicted"/>
<dbReference type="AlphaFoldDB" id="A0A0F8WFY1"/>
<feature type="non-terminal residue" evidence="1">
    <location>
        <position position="1"/>
    </location>
</feature>
<reference evidence="1" key="1">
    <citation type="journal article" date="2015" name="Nature">
        <title>Complex archaea that bridge the gap between prokaryotes and eukaryotes.</title>
        <authorList>
            <person name="Spang A."/>
            <person name="Saw J.H."/>
            <person name="Jorgensen S.L."/>
            <person name="Zaremba-Niedzwiedzka K."/>
            <person name="Martijn J."/>
            <person name="Lind A.E."/>
            <person name="van Eijk R."/>
            <person name="Schleper C."/>
            <person name="Guy L."/>
            <person name="Ettema T.J."/>
        </authorList>
    </citation>
    <scope>NUCLEOTIDE SEQUENCE</scope>
</reference>
<protein>
    <submittedName>
        <fullName evidence="1">Uncharacterized protein</fullName>
    </submittedName>
</protein>
<sequence length="335" mass="39456">ILEKSKISKVEYNKRINDDTFFEDLTLLIRPSYQRGSNTLNLNYSDSTTSKYLLYKKIKAMKGYTEEHYLYSYTNSERKKIMVNVGSLVSRKDIEIGCYLKDRNALVFYYNIFNTDLSLNERNEVLFFFVNHLIKYIKKNKIKKGNLKNIIEKRTMETFSIAIKDEIYTKENENSDYKESIESSEKMIIDYIKRITLNDTELKSIKKMLDNVKDYVKKQINEIKRLNFVKSVSLSPAGMKVNVGDIYIRYSRKNIFIGNFDIIVKPNKIDIINNNPLDSDGRVLYHPHIASDGTICYGSRKNDINRLLANNEFKKIIHILYLYLQSYNGRDTHYS</sequence>
<comment type="caution">
    <text evidence="1">The sequence shown here is derived from an EMBL/GenBank/DDBJ whole genome shotgun (WGS) entry which is preliminary data.</text>
</comment>
<organism evidence="1">
    <name type="scientific">marine sediment metagenome</name>
    <dbReference type="NCBI Taxonomy" id="412755"/>
    <lineage>
        <taxon>unclassified sequences</taxon>
        <taxon>metagenomes</taxon>
        <taxon>ecological metagenomes</taxon>
    </lineage>
</organism>
<name>A0A0F8WFY1_9ZZZZ</name>
<feature type="non-terminal residue" evidence="1">
    <location>
        <position position="335"/>
    </location>
</feature>